<reference evidence="3" key="1">
    <citation type="journal article" date="2019" name="Int. J. Syst. Evol. Microbiol.">
        <title>The Global Catalogue of Microorganisms (GCM) 10K type strain sequencing project: providing services to taxonomists for standard genome sequencing and annotation.</title>
        <authorList>
            <consortium name="The Broad Institute Genomics Platform"/>
            <consortium name="The Broad Institute Genome Sequencing Center for Infectious Disease"/>
            <person name="Wu L."/>
            <person name="Ma J."/>
        </authorList>
    </citation>
    <scope>NUCLEOTIDE SEQUENCE [LARGE SCALE GENOMIC DNA]</scope>
    <source>
        <strain evidence="3">JCM 17656</strain>
    </source>
</reference>
<keyword evidence="3" id="KW-1185">Reference proteome</keyword>
<sequence>MSAGDDRPVSPARAKIETGTVGRRVRGVSAAHPVSADTHGGPETPLFVQWMQKARPKAVSRTPPAGSVLTGGYRDRMVEHDERGITMTGVDPSRLDDQQLMKELENIHRTRHDTLLYGSNDALRAHNERMAQLEGEYLRRNPRRTVASGRTREGARDRAPGGAQPPM</sequence>
<dbReference type="Proteomes" id="UP001500707">
    <property type="component" value="Unassembled WGS sequence"/>
</dbReference>
<dbReference type="InterPro" id="IPR046156">
    <property type="entry name" value="DUF6158"/>
</dbReference>
<dbReference type="EMBL" id="BAABCE010000017">
    <property type="protein sequence ID" value="GAA3579826.1"/>
    <property type="molecule type" value="Genomic_DNA"/>
</dbReference>
<name>A0ABP6YFH9_9ACTN</name>
<feature type="region of interest" description="Disordered" evidence="1">
    <location>
        <begin position="1"/>
        <end position="27"/>
    </location>
</feature>
<organism evidence="2 3">
    <name type="scientific">Streptomyces osmaniensis</name>
    <dbReference type="NCBI Taxonomy" id="593134"/>
    <lineage>
        <taxon>Bacteria</taxon>
        <taxon>Bacillati</taxon>
        <taxon>Actinomycetota</taxon>
        <taxon>Actinomycetes</taxon>
        <taxon>Kitasatosporales</taxon>
        <taxon>Streptomycetaceae</taxon>
        <taxon>Streptomyces</taxon>
    </lineage>
</organism>
<evidence type="ECO:0000313" key="3">
    <source>
        <dbReference type="Proteomes" id="UP001500707"/>
    </source>
</evidence>
<evidence type="ECO:0000256" key="1">
    <source>
        <dbReference type="SAM" id="MobiDB-lite"/>
    </source>
</evidence>
<evidence type="ECO:0000313" key="2">
    <source>
        <dbReference type="EMBL" id="GAA3579826.1"/>
    </source>
</evidence>
<feature type="region of interest" description="Disordered" evidence="1">
    <location>
        <begin position="55"/>
        <end position="75"/>
    </location>
</feature>
<accession>A0ABP6YFH9</accession>
<proteinExistence type="predicted"/>
<comment type="caution">
    <text evidence="2">The sequence shown here is derived from an EMBL/GenBank/DDBJ whole genome shotgun (WGS) entry which is preliminary data.</text>
</comment>
<dbReference type="Pfam" id="PF19655">
    <property type="entry name" value="DUF6158"/>
    <property type="match status" value="1"/>
</dbReference>
<protein>
    <submittedName>
        <fullName evidence="2">Uncharacterized protein</fullName>
    </submittedName>
</protein>
<gene>
    <name evidence="2" type="ORF">GCM10022295_71530</name>
</gene>
<feature type="compositionally biased region" description="Basic and acidic residues" evidence="1">
    <location>
        <begin position="150"/>
        <end position="159"/>
    </location>
</feature>
<feature type="region of interest" description="Disordered" evidence="1">
    <location>
        <begin position="135"/>
        <end position="167"/>
    </location>
</feature>